<protein>
    <submittedName>
        <fullName evidence="1">Uncharacterized protein</fullName>
    </submittedName>
</protein>
<evidence type="ECO:0000313" key="2">
    <source>
        <dbReference type="Proteomes" id="UP000198790"/>
    </source>
</evidence>
<dbReference type="AlphaFoldDB" id="A0A1I1BKF7"/>
<accession>A0A1I1BKF7</accession>
<keyword evidence="2" id="KW-1185">Reference proteome</keyword>
<organism evidence="1 2">
    <name type="scientific">Algoriphagus aquimarinus</name>
    <dbReference type="NCBI Taxonomy" id="237018"/>
    <lineage>
        <taxon>Bacteria</taxon>
        <taxon>Pseudomonadati</taxon>
        <taxon>Bacteroidota</taxon>
        <taxon>Cytophagia</taxon>
        <taxon>Cytophagales</taxon>
        <taxon>Cyclobacteriaceae</taxon>
        <taxon>Algoriphagus</taxon>
    </lineage>
</organism>
<sequence length="446" mass="51081">MKNLLFIVLLFTSISSFAQKRRFQYMQKIPLQYLVVDSYTIKNGDTLFLPTGSTIEEVKEVEKGGRKITFTSLKTLSANDTTTFDKIKSYDRRLSGRANVYVKEDEYSKIFIDYWLTTKTYFPTGTILNYYFEDEKVAVEKLEKSKGLNYYTVPSDIYEIVEKLPERIDSLKNKLDSVSSLRYNGIKQENYIEAKKIFEANKKAKIGVNEVKSKVYALTFANALRKKENSLEQELKSIYTNKQNKNFLWAAYAKEKIVVPGDKPDESTIYFKKYPENSFIKLENREYIKLNFAAWEMAALTIPIKYRPGISKNSSKVPSQAATEFNVSTYIGRTWGRLKYKNQAFEKIKPAGQAFSVGGFLGFNVVELDSTSTSLKAEKALKEKETIVALSSGAGIVYNIMDFDFGLFLGWDIGFGETGRKWNYSGRHWIGFGLGYNISMLGKKED</sequence>
<dbReference type="EMBL" id="FOKK01000014">
    <property type="protein sequence ID" value="SFB50617.1"/>
    <property type="molecule type" value="Genomic_DNA"/>
</dbReference>
<dbReference type="Proteomes" id="UP000198790">
    <property type="component" value="Unassembled WGS sequence"/>
</dbReference>
<name>A0A1I1BKF7_9BACT</name>
<reference evidence="1 2" key="1">
    <citation type="submission" date="2016-10" db="EMBL/GenBank/DDBJ databases">
        <authorList>
            <person name="de Groot N.N."/>
        </authorList>
    </citation>
    <scope>NUCLEOTIDE SEQUENCE [LARGE SCALE GENOMIC DNA]</scope>
    <source>
        <strain evidence="1 2">DSM 23399</strain>
    </source>
</reference>
<gene>
    <name evidence="1" type="ORF">SAMN04489723_11486</name>
</gene>
<dbReference type="RefSeq" id="WP_092899483.1">
    <property type="nucleotide sequence ID" value="NZ_FOKK01000014.1"/>
</dbReference>
<dbReference type="OrthoDB" id="836926at2"/>
<proteinExistence type="predicted"/>
<evidence type="ECO:0000313" key="1">
    <source>
        <dbReference type="EMBL" id="SFB50617.1"/>
    </source>
</evidence>